<dbReference type="Pfam" id="PF13765">
    <property type="entry name" value="PRY"/>
    <property type="match status" value="1"/>
</dbReference>
<dbReference type="SMART" id="SM00336">
    <property type="entry name" value="BBOX"/>
    <property type="match status" value="1"/>
</dbReference>
<evidence type="ECO:0000256" key="4">
    <source>
        <dbReference type="PROSITE-ProRule" id="PRU00024"/>
    </source>
</evidence>
<sequence>MVLGSEGFISGTHQWEVEVGDHPDWSIGVAKESVDKKGEIFVSPKYGIWCLWHKDGKYTNGCSKPVKVQKSPERIRVKLDCDGGKVSFYDADHMTHLFTHTGSFTEKMVPFLVLDKVKILKPKSSVSVRLQVHPVSLSCHHSFCRSCLQEHWAQQKIRSCPVCRRKSSKDDLGINFALKQLSESFRQKQESQEEPTAQTQQEQWSVCPSHPQVPSLFCLDEVRAVCALCEFSKHTDHTVVSVEEAEKRLKEQLQSQIQTLKEQRQSWTQLEKNYEQIQQHSEKQAEQCERQITAVFERMRRHLQEEQDRAVSALRQEQSRQAQTMGPQLQSLRKTLSSLNNSIQELEKQLETHSQDFLRTYRPALPPSPEPLPQTPTGLLLNQAKVLGNLGFRAWSRMRRVVSFSPVILDSNTAGGWLHLSEDLSGVTQGDIYQPLPDNPERFSEHATVLGSEGFISGHTSGTWRWETIPLEHWSRQRVGRQKRKRNCFTWKWNLVFMAWRW</sequence>
<feature type="domain" description="RING-type" evidence="6">
    <location>
        <begin position="137"/>
        <end position="164"/>
    </location>
</feature>
<feature type="domain" description="B box-type" evidence="7">
    <location>
        <begin position="202"/>
        <end position="242"/>
    </location>
</feature>
<dbReference type="InterPro" id="IPR050143">
    <property type="entry name" value="TRIM/RBCC"/>
</dbReference>
<reference evidence="10" key="1">
    <citation type="submission" date="2024-04" db="EMBL/GenBank/DDBJ databases">
        <title>Salinicola lusitanus LLJ914,a marine bacterium isolated from the Okinawa Trough.</title>
        <authorList>
            <person name="Li J."/>
        </authorList>
    </citation>
    <scope>NUCLEOTIDE SEQUENCE [LARGE SCALE GENOMIC DNA]</scope>
</reference>
<gene>
    <name evidence="9" type="ORF">WMY93_019025</name>
</gene>
<dbReference type="InterPro" id="IPR003879">
    <property type="entry name" value="Butyrophylin_SPRY"/>
</dbReference>
<keyword evidence="1" id="KW-0479">Metal-binding</keyword>
<dbReference type="InterPro" id="IPR017907">
    <property type="entry name" value="Znf_RING_CS"/>
</dbReference>
<evidence type="ECO:0000313" key="10">
    <source>
        <dbReference type="Proteomes" id="UP001460270"/>
    </source>
</evidence>
<dbReference type="Gene3D" id="3.30.160.60">
    <property type="entry name" value="Classic Zinc Finger"/>
    <property type="match status" value="1"/>
</dbReference>
<dbReference type="CDD" id="cd19769">
    <property type="entry name" value="Bbox2_TRIM16-like"/>
    <property type="match status" value="1"/>
</dbReference>
<keyword evidence="5" id="KW-0175">Coiled coil</keyword>
<dbReference type="PROSITE" id="PS50119">
    <property type="entry name" value="ZF_BBOX"/>
    <property type="match status" value="1"/>
</dbReference>
<dbReference type="Pfam" id="PF00643">
    <property type="entry name" value="zf-B_box"/>
    <property type="match status" value="1"/>
</dbReference>
<proteinExistence type="predicted"/>
<dbReference type="GO" id="GO:0008270">
    <property type="term" value="F:zinc ion binding"/>
    <property type="evidence" value="ECO:0007669"/>
    <property type="project" value="UniProtKB-KW"/>
</dbReference>
<feature type="coiled-coil region" evidence="5">
    <location>
        <begin position="243"/>
        <end position="280"/>
    </location>
</feature>
<dbReference type="Pfam" id="PF13445">
    <property type="entry name" value="zf-RING_UBOX"/>
    <property type="match status" value="1"/>
</dbReference>
<dbReference type="InterPro" id="IPR000315">
    <property type="entry name" value="Znf_B-box"/>
</dbReference>
<evidence type="ECO:0000259" key="8">
    <source>
        <dbReference type="PROSITE" id="PS50188"/>
    </source>
</evidence>
<dbReference type="SMART" id="SM00449">
    <property type="entry name" value="SPRY"/>
    <property type="match status" value="1"/>
</dbReference>
<keyword evidence="2 4" id="KW-0863">Zinc-finger</keyword>
<evidence type="ECO:0000259" key="6">
    <source>
        <dbReference type="PROSITE" id="PS50089"/>
    </source>
</evidence>
<protein>
    <submittedName>
        <fullName evidence="9">Uncharacterized protein</fullName>
    </submittedName>
</protein>
<evidence type="ECO:0000313" key="9">
    <source>
        <dbReference type="EMBL" id="KAK7898172.1"/>
    </source>
</evidence>
<evidence type="ECO:0000256" key="1">
    <source>
        <dbReference type="ARBA" id="ARBA00022723"/>
    </source>
</evidence>
<keyword evidence="10" id="KW-1185">Reference proteome</keyword>
<accession>A0AAW0NP16</accession>
<feature type="coiled-coil region" evidence="5">
    <location>
        <begin position="329"/>
        <end position="356"/>
    </location>
</feature>
<dbReference type="PROSITE" id="PS50089">
    <property type="entry name" value="ZF_RING_2"/>
    <property type="match status" value="1"/>
</dbReference>
<dbReference type="InterPro" id="IPR006574">
    <property type="entry name" value="PRY"/>
</dbReference>
<dbReference type="InterPro" id="IPR003877">
    <property type="entry name" value="SPRY_dom"/>
</dbReference>
<dbReference type="InterPro" id="IPR001841">
    <property type="entry name" value="Znf_RING"/>
</dbReference>
<dbReference type="Pfam" id="PF00622">
    <property type="entry name" value="SPRY"/>
    <property type="match status" value="1"/>
</dbReference>
<dbReference type="SMART" id="SM00589">
    <property type="entry name" value="PRY"/>
    <property type="match status" value="1"/>
</dbReference>
<dbReference type="SUPFAM" id="SSF49899">
    <property type="entry name" value="Concanavalin A-like lectins/glucanases"/>
    <property type="match status" value="2"/>
</dbReference>
<keyword evidence="3" id="KW-0862">Zinc</keyword>
<feature type="domain" description="B30.2/SPRY" evidence="8">
    <location>
        <begin position="1"/>
        <end position="135"/>
    </location>
</feature>
<organism evidence="9 10">
    <name type="scientific">Mugilogobius chulae</name>
    <name type="common">yellowstripe goby</name>
    <dbReference type="NCBI Taxonomy" id="88201"/>
    <lineage>
        <taxon>Eukaryota</taxon>
        <taxon>Metazoa</taxon>
        <taxon>Chordata</taxon>
        <taxon>Craniata</taxon>
        <taxon>Vertebrata</taxon>
        <taxon>Euteleostomi</taxon>
        <taxon>Actinopterygii</taxon>
        <taxon>Neopterygii</taxon>
        <taxon>Teleostei</taxon>
        <taxon>Neoteleostei</taxon>
        <taxon>Acanthomorphata</taxon>
        <taxon>Gobiaria</taxon>
        <taxon>Gobiiformes</taxon>
        <taxon>Gobioidei</taxon>
        <taxon>Gobiidae</taxon>
        <taxon>Gobionellinae</taxon>
        <taxon>Mugilogobius</taxon>
    </lineage>
</organism>
<dbReference type="InterPro" id="IPR001870">
    <property type="entry name" value="B30.2/SPRY"/>
</dbReference>
<dbReference type="Gene3D" id="3.30.40.10">
    <property type="entry name" value="Zinc/RING finger domain, C3HC4 (zinc finger)"/>
    <property type="match status" value="1"/>
</dbReference>
<dbReference type="PANTHER" id="PTHR24103">
    <property type="entry name" value="E3 UBIQUITIN-PROTEIN LIGASE TRIM"/>
    <property type="match status" value="1"/>
</dbReference>
<dbReference type="PROSITE" id="PS50188">
    <property type="entry name" value="B302_SPRY"/>
    <property type="match status" value="1"/>
</dbReference>
<dbReference type="InterPro" id="IPR013083">
    <property type="entry name" value="Znf_RING/FYVE/PHD"/>
</dbReference>
<dbReference type="PRINTS" id="PR01407">
    <property type="entry name" value="BUTYPHLNCDUF"/>
</dbReference>
<dbReference type="SUPFAM" id="SSF57845">
    <property type="entry name" value="B-box zinc-binding domain"/>
    <property type="match status" value="1"/>
</dbReference>
<dbReference type="AlphaFoldDB" id="A0AAW0NP16"/>
<dbReference type="SUPFAM" id="SSF57850">
    <property type="entry name" value="RING/U-box"/>
    <property type="match status" value="1"/>
</dbReference>
<name>A0AAW0NP16_9GOBI</name>
<dbReference type="Gene3D" id="2.60.120.920">
    <property type="match status" value="2"/>
</dbReference>
<dbReference type="InterPro" id="IPR013320">
    <property type="entry name" value="ConA-like_dom_sf"/>
</dbReference>
<evidence type="ECO:0000256" key="3">
    <source>
        <dbReference type="ARBA" id="ARBA00022833"/>
    </source>
</evidence>
<evidence type="ECO:0000256" key="2">
    <source>
        <dbReference type="ARBA" id="ARBA00022771"/>
    </source>
</evidence>
<dbReference type="PROSITE" id="PS00518">
    <property type="entry name" value="ZF_RING_1"/>
    <property type="match status" value="1"/>
</dbReference>
<dbReference type="InterPro" id="IPR027370">
    <property type="entry name" value="Znf-RING_euk"/>
</dbReference>
<dbReference type="InterPro" id="IPR043136">
    <property type="entry name" value="B30.2/SPRY_sf"/>
</dbReference>
<evidence type="ECO:0000256" key="5">
    <source>
        <dbReference type="SAM" id="Coils"/>
    </source>
</evidence>
<evidence type="ECO:0000259" key="7">
    <source>
        <dbReference type="PROSITE" id="PS50119"/>
    </source>
</evidence>
<dbReference type="Proteomes" id="UP001460270">
    <property type="component" value="Unassembled WGS sequence"/>
</dbReference>
<dbReference type="EMBL" id="JBBPFD010000014">
    <property type="protein sequence ID" value="KAK7898172.1"/>
    <property type="molecule type" value="Genomic_DNA"/>
</dbReference>
<comment type="caution">
    <text evidence="9">The sequence shown here is derived from an EMBL/GenBank/DDBJ whole genome shotgun (WGS) entry which is preliminary data.</text>
</comment>